<feature type="transmembrane region" description="Helical" evidence="1">
    <location>
        <begin position="113"/>
        <end position="133"/>
    </location>
</feature>
<name>A0A3Q8C9G9_9LACO</name>
<dbReference type="AlphaFoldDB" id="A0A3Q8C9G9"/>
<sequence length="391" mass="45681">MSILYRLKQQRSNLYIVCLAFFLFLMTIQLSYFVPRIITMNQIFFLTKIIALVVAFKFFMLDDLTLKKKVIVLSILIIFYLTTRISHDSNIFYFSFFIIGAYEVDFENILKTYLGVEVFCIFIIIIACIFKIIPEQIITRLDNKYVLRLSLGFLTPTDLAARFFYLLTAFYAWRKLQLRLVEHLLSLGIIGIIFVLTNARLDFILMLLLWVIGFKNKWFKYLIDTIKFRGITVFVSLYIAVNILLAYTYNPHWAWSQMLNHLLSNRLFFGFIALKQHGISLFGRHLIEISNGTIQPQPPANYFYVDSSYIRLLVISGVLLSSFVLMLIFYLLNKFYKLNSYGLLAFLTLVIISSAIDQHLVEASYNIILTAAFAYVKPEENYSKNLVKMNI</sequence>
<feature type="transmembrane region" description="Helical" evidence="1">
    <location>
        <begin position="338"/>
        <end position="356"/>
    </location>
</feature>
<dbReference type="RefSeq" id="WP_141053357.1">
    <property type="nucleotide sequence ID" value="NZ_CP018176.1"/>
</dbReference>
<accession>A0A3Q8C9G9</accession>
<evidence type="ECO:0000313" key="3">
    <source>
        <dbReference type="Proteomes" id="UP000314960"/>
    </source>
</evidence>
<dbReference type="Proteomes" id="UP000314960">
    <property type="component" value="Chromosome"/>
</dbReference>
<protein>
    <recommendedName>
        <fullName evidence="4">Polymerase</fullName>
    </recommendedName>
</protein>
<evidence type="ECO:0000313" key="2">
    <source>
        <dbReference type="EMBL" id="AUJ29694.1"/>
    </source>
</evidence>
<feature type="transmembrane region" description="Helical" evidence="1">
    <location>
        <begin position="12"/>
        <end position="34"/>
    </location>
</feature>
<proteinExistence type="predicted"/>
<feature type="transmembrane region" description="Helical" evidence="1">
    <location>
        <begin position="71"/>
        <end position="101"/>
    </location>
</feature>
<keyword evidence="1" id="KW-0812">Transmembrane</keyword>
<evidence type="ECO:0008006" key="4">
    <source>
        <dbReference type="Google" id="ProtNLM"/>
    </source>
</evidence>
<organism evidence="2 3">
    <name type="scientific">Liquorilactobacillus hordei</name>
    <dbReference type="NCBI Taxonomy" id="468911"/>
    <lineage>
        <taxon>Bacteria</taxon>
        <taxon>Bacillati</taxon>
        <taxon>Bacillota</taxon>
        <taxon>Bacilli</taxon>
        <taxon>Lactobacillales</taxon>
        <taxon>Lactobacillaceae</taxon>
        <taxon>Liquorilactobacillus</taxon>
    </lineage>
</organism>
<feature type="transmembrane region" description="Helical" evidence="1">
    <location>
        <begin position="40"/>
        <end position="59"/>
    </location>
</feature>
<gene>
    <name evidence="2" type="ORF">BSQ49_05490</name>
</gene>
<keyword evidence="1" id="KW-1133">Transmembrane helix</keyword>
<feature type="transmembrane region" description="Helical" evidence="1">
    <location>
        <begin position="145"/>
        <end position="173"/>
    </location>
</feature>
<keyword evidence="1" id="KW-0472">Membrane</keyword>
<dbReference type="KEGG" id="lhw:BSQ49_05490"/>
<dbReference type="EMBL" id="CP018176">
    <property type="protein sequence ID" value="AUJ29694.1"/>
    <property type="molecule type" value="Genomic_DNA"/>
</dbReference>
<evidence type="ECO:0000256" key="1">
    <source>
        <dbReference type="SAM" id="Phobius"/>
    </source>
</evidence>
<feature type="transmembrane region" description="Helical" evidence="1">
    <location>
        <begin position="308"/>
        <end position="332"/>
    </location>
</feature>
<reference evidence="2 3" key="1">
    <citation type="submission" date="2016-11" db="EMBL/GenBank/DDBJ databases">
        <title>Interaction between Lactobacillus species and yeast in water kefir.</title>
        <authorList>
            <person name="Behr J."/>
            <person name="Xu D."/>
            <person name="Vogel R.F."/>
        </authorList>
    </citation>
    <scope>NUCLEOTIDE SEQUENCE [LARGE SCALE GENOMIC DNA]</scope>
    <source>
        <strain evidence="2 3">TMW 1.1822</strain>
    </source>
</reference>
<feature type="transmembrane region" description="Helical" evidence="1">
    <location>
        <begin position="226"/>
        <end position="247"/>
    </location>
</feature>
<feature type="transmembrane region" description="Helical" evidence="1">
    <location>
        <begin position="185"/>
        <end position="214"/>
    </location>
</feature>